<dbReference type="Proteomes" id="UP000238164">
    <property type="component" value="Chromosome 1"/>
</dbReference>
<evidence type="ECO:0000313" key="2">
    <source>
        <dbReference type="Proteomes" id="UP000238164"/>
    </source>
</evidence>
<organism evidence="1 2">
    <name type="scientific">Micropruina glycogenica</name>
    <dbReference type="NCBI Taxonomy" id="75385"/>
    <lineage>
        <taxon>Bacteria</taxon>
        <taxon>Bacillati</taxon>
        <taxon>Actinomycetota</taxon>
        <taxon>Actinomycetes</taxon>
        <taxon>Propionibacteriales</taxon>
        <taxon>Nocardioidaceae</taxon>
        <taxon>Micropruina</taxon>
    </lineage>
</organism>
<dbReference type="EMBL" id="LT985188">
    <property type="protein sequence ID" value="SPD86708.1"/>
    <property type="molecule type" value="Genomic_DNA"/>
</dbReference>
<protein>
    <submittedName>
        <fullName evidence="1">Uncharacterized protein</fullName>
    </submittedName>
</protein>
<name>A0A2N9JGR0_9ACTN</name>
<evidence type="ECO:0000313" key="1">
    <source>
        <dbReference type="EMBL" id="SPD86708.1"/>
    </source>
</evidence>
<gene>
    <name evidence="1" type="ORF">MPLG2_1672</name>
</gene>
<accession>A0A2N9JGR0</accession>
<dbReference type="KEGG" id="mgg:MPLG2_1672"/>
<proteinExistence type="predicted"/>
<keyword evidence="2" id="KW-1185">Reference proteome</keyword>
<reference evidence="1 2" key="1">
    <citation type="submission" date="2018-02" db="EMBL/GenBank/DDBJ databases">
        <authorList>
            <person name="Cohen D.B."/>
            <person name="Kent A.D."/>
        </authorList>
    </citation>
    <scope>NUCLEOTIDE SEQUENCE [LARGE SCALE GENOMIC DNA]</scope>
    <source>
        <strain evidence="1">1</strain>
    </source>
</reference>
<dbReference type="AlphaFoldDB" id="A0A2N9JGR0"/>
<sequence>MATKRESLPFVGWDVEQRLVCQGAWDACGGPGVVLPSTRIAGGLAWPVVRWDEPVLRDRLLRGASAVVNRVRVRDWVVQASGEKLPLELVGFVFTGSLSAVRTPMSTLAPLGRMVWLSARVDDWSRWACELQGAWLVESTNHELVSRGSDPLELPADVGAVGRRLLGEQLFDLAAREDCLPLG</sequence>
<dbReference type="RefSeq" id="WP_158680961.1">
    <property type="nucleotide sequence ID" value="NZ_BAAAGO010000007.1"/>
</dbReference>